<name>A0A1R3VH97_9HYPH</name>
<keyword evidence="2" id="KW-1185">Reference proteome</keyword>
<dbReference type="RefSeq" id="WP_077382783.1">
    <property type="nucleotide sequence ID" value="NZ_FTPD01000067.1"/>
</dbReference>
<dbReference type="AlphaFoldDB" id="A0A1R3VH97"/>
<dbReference type="Proteomes" id="UP000188388">
    <property type="component" value="Unassembled WGS sequence"/>
</dbReference>
<protein>
    <submittedName>
        <fullName evidence="1">Uncharacterized protein</fullName>
    </submittedName>
</protein>
<accession>A0A1R3VH97</accession>
<gene>
    <name evidence="1" type="ORF">BQ8794_70226</name>
</gene>
<evidence type="ECO:0000313" key="1">
    <source>
        <dbReference type="EMBL" id="SIT59296.1"/>
    </source>
</evidence>
<proteinExistence type="predicted"/>
<organism evidence="1 2">
    <name type="scientific">Mesorhizobium prunaredense</name>
    <dbReference type="NCBI Taxonomy" id="1631249"/>
    <lineage>
        <taxon>Bacteria</taxon>
        <taxon>Pseudomonadati</taxon>
        <taxon>Pseudomonadota</taxon>
        <taxon>Alphaproteobacteria</taxon>
        <taxon>Hyphomicrobiales</taxon>
        <taxon>Phyllobacteriaceae</taxon>
        <taxon>Mesorhizobium</taxon>
    </lineage>
</organism>
<dbReference type="EMBL" id="FTPD01000067">
    <property type="protein sequence ID" value="SIT59296.1"/>
    <property type="molecule type" value="Genomic_DNA"/>
</dbReference>
<reference evidence="2" key="1">
    <citation type="submission" date="2017-01" db="EMBL/GenBank/DDBJ databases">
        <authorList>
            <person name="Brunel B."/>
        </authorList>
    </citation>
    <scope>NUCLEOTIDE SEQUENCE [LARGE SCALE GENOMIC DNA]</scope>
</reference>
<evidence type="ECO:0000313" key="2">
    <source>
        <dbReference type="Proteomes" id="UP000188388"/>
    </source>
</evidence>
<sequence>MPQSLSTKPKITQWREDESVLADHPTLSPYIAQVVAISSMIEHQWAIMLCYIAKADPRAAVVMHRALNSTAAQMAAFEAVAAVRLSDDSKLLHEAVKMATKGYTRIRNEFCHHLWADTIQSPDVLLLIDPIVTTDFMADMEEPVELTQQHRSEKRSSFQRSKIMVYNEKDLEAARTKMSNALLIIRGFCDTARRTTR</sequence>